<dbReference type="Pfam" id="PF22958">
    <property type="entry name" value="Ltn1_1st"/>
    <property type="match status" value="1"/>
</dbReference>
<sequence length="1835" mass="204177">MGGKTKQSQRTKNNVRPSSSGRSAELIQNATNVEQYFGLGSGKAPVLFPSLAAINVDQGLTPEFSVCFKKFTKKDPVTKTKALQELTELVKTGNVEDVEAALPSWTHHYQFLSIDSDRRVREATQTCHGAVVGACGRRVAPQLRRLLPAWLLAAHDEHAPAASAARAHLQSTFPEGKLAEALTFCKAEIVAVLNDNLTGNAEHTRGKRIEEEDDKQQQLSRMLVGTLHALALLLARLPAAHGPWLWDGCVHPLLLHNHFWGLARSQQHMRVRSAWYEAMARIIERFSSRIPLPVGQKAAKALVAEPERTAAVAAQRWAALLVLMKNVEEWHTWLEKKDLLITRLLDLIENGAWGEARLLSGLLLPLLASLPLDLLTRQFYTKLFDAMFTGLDNKNLLKSKSERQTWLCNMCECLRHLTTQNHDYVVEMTTYVHRTWLEKVLNVEDTQTRHNMVRHSMTLMASLVKYWLSKSKLENSDKCDQLTRNFWQNICSTILTQIDKLTVEKDDIMQSIETHVLLFKTLNTSFSQDTKKKLSIQFEDLKTEKNEELSTIDANEETTTDESDEQLKERFRHNLNDSVERTCCSYFDFARNKEVSQSVFPLLTNLLVEFDSRKLFAALAKHFGAEPVYGLYDAVLRPWLAGDTMRCKALVDVIFLVVKYFNEEEQDSMFNSFQQFPPSVVEWCIQVTLSPPHRRSPAGRRWLRGPVVAATVLALCRREEDERAAGLLLRCLAHDDAGELLVSEAAVEGVASAVCARLEAAQAADALGSRLAELAARAAGALGSRLAELAARAAGALGGSASDSAHAHAALMLHAVFRFRLRMARLDAADAAEAARACGQWRAALPALPAPRRAELATQALLDLQRHVFCDLEELDVRRIEAAASLCPHIFGAPALTADSGAVGPLSRQLLALVDAVQPDTPVELFALRSDCIHGNIVLTFQRKNEFCKIISSTCEKTHQELSKHDLNVYVYKTLFRAYFLRKMTQNVSDGSHAHDARCDVLLNDSHFKEQFCTLLYEYAVIRTLFDYYAFWPHYETIVQTKQQLDALLNDILNDITIETKDAIYSCLTTSLTKEGFYWPFARKLFDIKFDEVTSKVKDELSKEPETSNASPENSEMEPNNELDYTLDDEDDACENLENTPVESTSAEKHTEPTFEQHLEAKLKSFKSDSKSNKKSAKGNKSVLDVSDTVFDGTTKYADEVQWEQVIGLPTFQEVITNNAYYLNLQAEARYSSDESLRFLARSRVTLRSMLVVLLRNGDALLRELARQGWEPSRPRAFISYYVNHTDRKSFMLCGRSLVGAPWEHAMSTAALLDYLGELVAREGPALDSMYWDFVNIVLSSLMDSLAQTASRWECTNVATLLRAATGLLARVEACLRALRGRPACAELLQEWDDIFYPEINKHLLKLLLLVLRSTAAPVTASSAASLGSLVRAATLMRWHAAHAGRPLARCAADAAGALAGVRHPAYKYLAFRTLQLLAHELLQADAEALNKWAAADDERRPRPALCCALLGNALDELQQLADAALADVTLGESVCELVPFSDSHSATLGYMLLAAAALGQSSLARGDLRQVVAERFRERKYADGLVWCALRLLPADVAAYAFKGGAPLGAERLQCFHRLPALDVLERVHGGVVGALACYVLTETLRGPGAAGARGWCGVAPALAESGLRRLVAAAVTPELVRAQLRQLQDHAHKLQDARITVLRNRAEVRCVLATDGAELELSLALAADHPLTPPAVSTPPKTPPFVNNSLNIFLASQNGSVLAALEMWTKVVKSRLQSSPRCYVCYSRLHVGNWSLPKTKCQQCRNKFHSTCLRKWFQTSRSHKCPMCRADFG</sequence>
<dbReference type="InterPro" id="IPR054476">
    <property type="entry name" value="Ltn1_N"/>
</dbReference>
<dbReference type="CDD" id="cd16491">
    <property type="entry name" value="RING-CH-C4HC3_LTN1"/>
    <property type="match status" value="1"/>
</dbReference>
<dbReference type="SUPFAM" id="SSF48371">
    <property type="entry name" value="ARM repeat"/>
    <property type="match status" value="1"/>
</dbReference>
<keyword evidence="11 15" id="KW-0863">Zinc-finger</keyword>
<accession>A0ABM3LN99</accession>
<comment type="function">
    <text evidence="16">E3 ubiquitin-protein ligase. Component of the ribosome quality control complex (RQC), a ribosome-associated complex that mediates ubiquitination and extraction of incompletely synthesized nascent chains for proteasomal degradation.</text>
</comment>
<evidence type="ECO:0000259" key="18">
    <source>
        <dbReference type="PROSITE" id="PS50089"/>
    </source>
</evidence>
<evidence type="ECO:0000256" key="17">
    <source>
        <dbReference type="SAM" id="MobiDB-lite"/>
    </source>
</evidence>
<dbReference type="Pfam" id="PF23009">
    <property type="entry name" value="UBC_like"/>
    <property type="match status" value="1"/>
</dbReference>
<evidence type="ECO:0000256" key="2">
    <source>
        <dbReference type="ARBA" id="ARBA00004514"/>
    </source>
</evidence>
<keyword evidence="12 16" id="KW-0833">Ubl conjugation pathway</keyword>
<evidence type="ECO:0000313" key="20">
    <source>
        <dbReference type="RefSeq" id="XP_052740553.1"/>
    </source>
</evidence>
<dbReference type="Proteomes" id="UP001652582">
    <property type="component" value="Chromosome 12"/>
</dbReference>
<keyword evidence="13 16" id="KW-0862">Zinc</keyword>
<reference evidence="20" key="1">
    <citation type="submission" date="2025-08" db="UniProtKB">
        <authorList>
            <consortium name="RefSeq"/>
        </authorList>
    </citation>
    <scope>IDENTIFICATION</scope>
</reference>
<keyword evidence="9 16" id="KW-0479">Metal-binding</keyword>
<dbReference type="InterPro" id="IPR039795">
    <property type="entry name" value="LTN1/Rkr1"/>
</dbReference>
<evidence type="ECO:0000256" key="1">
    <source>
        <dbReference type="ARBA" id="ARBA00000900"/>
    </source>
</evidence>
<dbReference type="InterPro" id="IPR054478">
    <property type="entry name" value="LTN1_UBC"/>
</dbReference>
<feature type="region of interest" description="Disordered" evidence="17">
    <location>
        <begin position="1099"/>
        <end position="1127"/>
    </location>
</feature>
<evidence type="ECO:0000256" key="5">
    <source>
        <dbReference type="ARBA" id="ARBA00012483"/>
    </source>
</evidence>
<feature type="region of interest" description="Disordered" evidence="17">
    <location>
        <begin position="1"/>
        <end position="23"/>
    </location>
</feature>
<dbReference type="Gene3D" id="1.25.10.10">
    <property type="entry name" value="Leucine-rich Repeat Variant"/>
    <property type="match status" value="1"/>
</dbReference>
<dbReference type="PANTHER" id="PTHR12389">
    <property type="entry name" value="ZINC FINGER PROTEIN 294"/>
    <property type="match status" value="1"/>
</dbReference>
<evidence type="ECO:0000256" key="6">
    <source>
        <dbReference type="ARBA" id="ARBA00017157"/>
    </source>
</evidence>
<dbReference type="InterPro" id="IPR013083">
    <property type="entry name" value="Znf_RING/FYVE/PHD"/>
</dbReference>
<dbReference type="InterPro" id="IPR001841">
    <property type="entry name" value="Znf_RING"/>
</dbReference>
<keyword evidence="10" id="KW-0677">Repeat</keyword>
<organism evidence="19 20">
    <name type="scientific">Bicyclus anynana</name>
    <name type="common">Squinting bush brown butterfly</name>
    <dbReference type="NCBI Taxonomy" id="110368"/>
    <lineage>
        <taxon>Eukaryota</taxon>
        <taxon>Metazoa</taxon>
        <taxon>Ecdysozoa</taxon>
        <taxon>Arthropoda</taxon>
        <taxon>Hexapoda</taxon>
        <taxon>Insecta</taxon>
        <taxon>Pterygota</taxon>
        <taxon>Neoptera</taxon>
        <taxon>Endopterygota</taxon>
        <taxon>Lepidoptera</taxon>
        <taxon>Glossata</taxon>
        <taxon>Ditrysia</taxon>
        <taxon>Papilionoidea</taxon>
        <taxon>Nymphalidae</taxon>
        <taxon>Satyrinae</taxon>
        <taxon>Satyrini</taxon>
        <taxon>Mycalesina</taxon>
        <taxon>Bicyclus</taxon>
    </lineage>
</organism>
<dbReference type="PROSITE" id="PS50089">
    <property type="entry name" value="ZF_RING_2"/>
    <property type="match status" value="1"/>
</dbReference>
<dbReference type="SUPFAM" id="SSF57850">
    <property type="entry name" value="RING/U-box"/>
    <property type="match status" value="1"/>
</dbReference>
<evidence type="ECO:0000256" key="10">
    <source>
        <dbReference type="ARBA" id="ARBA00022737"/>
    </source>
</evidence>
<evidence type="ECO:0000256" key="14">
    <source>
        <dbReference type="ARBA" id="ARBA00032366"/>
    </source>
</evidence>
<comment type="subcellular location">
    <subcellularLocation>
        <location evidence="2">Cytoplasm</location>
        <location evidence="2">Cytosol</location>
    </subcellularLocation>
</comment>
<dbReference type="InterPro" id="IPR011989">
    <property type="entry name" value="ARM-like"/>
</dbReference>
<dbReference type="InterPro" id="IPR016024">
    <property type="entry name" value="ARM-type_fold"/>
</dbReference>
<evidence type="ECO:0000256" key="8">
    <source>
        <dbReference type="ARBA" id="ARBA00022679"/>
    </source>
</evidence>
<dbReference type="InterPro" id="IPR039804">
    <property type="entry name" value="RING-CH-C4HC3_LTN1"/>
</dbReference>
<dbReference type="EC" id="2.3.2.27" evidence="5 16"/>
<evidence type="ECO:0000256" key="13">
    <source>
        <dbReference type="ARBA" id="ARBA00022833"/>
    </source>
</evidence>
<evidence type="ECO:0000256" key="12">
    <source>
        <dbReference type="ARBA" id="ARBA00022786"/>
    </source>
</evidence>
<keyword evidence="7" id="KW-0963">Cytoplasm</keyword>
<dbReference type="PANTHER" id="PTHR12389:SF0">
    <property type="entry name" value="E3 UBIQUITIN-PROTEIN LIGASE LISTERIN"/>
    <property type="match status" value="1"/>
</dbReference>
<gene>
    <name evidence="20" type="primary">LOC112051906</name>
</gene>
<evidence type="ECO:0000256" key="4">
    <source>
        <dbReference type="ARBA" id="ARBA00007997"/>
    </source>
</evidence>
<comment type="catalytic activity">
    <reaction evidence="1 16">
        <text>S-ubiquitinyl-[E2 ubiquitin-conjugating enzyme]-L-cysteine + [acceptor protein]-L-lysine = [E2 ubiquitin-conjugating enzyme]-L-cysteine + N(6)-ubiquitinyl-[acceptor protein]-L-lysine.</text>
        <dbReference type="EC" id="2.3.2.27"/>
    </reaction>
</comment>
<name>A0ABM3LN99_BICAN</name>
<comment type="subunit">
    <text evidence="16">Component of the ribosome quality control complex (RQC).</text>
</comment>
<evidence type="ECO:0000256" key="11">
    <source>
        <dbReference type="ARBA" id="ARBA00022771"/>
    </source>
</evidence>
<evidence type="ECO:0000256" key="3">
    <source>
        <dbReference type="ARBA" id="ARBA00004906"/>
    </source>
</evidence>
<feature type="compositionally biased region" description="Acidic residues" evidence="17">
    <location>
        <begin position="1115"/>
        <end position="1127"/>
    </location>
</feature>
<keyword evidence="8 16" id="KW-0808">Transferase</keyword>
<evidence type="ECO:0000256" key="7">
    <source>
        <dbReference type="ARBA" id="ARBA00022490"/>
    </source>
</evidence>
<comment type="pathway">
    <text evidence="3 16">Protein modification; protein ubiquitination.</text>
</comment>
<comment type="similarity">
    <text evidence="4 16">Belongs to the LTN1 family.</text>
</comment>
<evidence type="ECO:0000256" key="9">
    <source>
        <dbReference type="ARBA" id="ARBA00022723"/>
    </source>
</evidence>
<protein>
    <recommendedName>
        <fullName evidence="6 16">E3 ubiquitin-protein ligase listerin</fullName>
        <ecNumber evidence="5 16">2.3.2.27</ecNumber>
    </recommendedName>
    <alternativeName>
        <fullName evidence="14 16">RING-type E3 ubiquitin transferase listerin</fullName>
    </alternativeName>
</protein>
<evidence type="ECO:0000313" key="19">
    <source>
        <dbReference type="Proteomes" id="UP001652582"/>
    </source>
</evidence>
<dbReference type="Gene3D" id="3.30.40.10">
    <property type="entry name" value="Zinc/RING finger domain, C3HC4 (zinc finger)"/>
    <property type="match status" value="1"/>
</dbReference>
<keyword evidence="19" id="KW-1185">Reference proteome</keyword>
<evidence type="ECO:0000256" key="16">
    <source>
        <dbReference type="RuleBase" id="RU367090"/>
    </source>
</evidence>
<proteinExistence type="inferred from homology"/>
<dbReference type="RefSeq" id="XP_052740553.1">
    <property type="nucleotide sequence ID" value="XM_052884593.1"/>
</dbReference>
<feature type="domain" description="RING-type" evidence="18">
    <location>
        <begin position="1784"/>
        <end position="1831"/>
    </location>
</feature>
<evidence type="ECO:0000256" key="15">
    <source>
        <dbReference type="PROSITE-ProRule" id="PRU00175"/>
    </source>
</evidence>
<dbReference type="GeneID" id="112051906"/>